<evidence type="ECO:0000313" key="2">
    <source>
        <dbReference type="EMBL" id="TNN45707.1"/>
    </source>
</evidence>
<dbReference type="OrthoDB" id="10259112at2759"/>
<dbReference type="Proteomes" id="UP000314294">
    <property type="component" value="Unassembled WGS sequence"/>
</dbReference>
<gene>
    <name evidence="2" type="ORF">EYF80_044098</name>
</gene>
<accession>A0A4Z2FWU3</accession>
<name>A0A4Z2FWU3_9TELE</name>
<keyword evidence="3" id="KW-1185">Reference proteome</keyword>
<protein>
    <recommendedName>
        <fullName evidence="4">Schlafen-like protein 1</fullName>
    </recommendedName>
</protein>
<dbReference type="EMBL" id="SRLO01000829">
    <property type="protein sequence ID" value="TNN45707.1"/>
    <property type="molecule type" value="Genomic_DNA"/>
</dbReference>
<reference evidence="2 3" key="1">
    <citation type="submission" date="2019-03" db="EMBL/GenBank/DDBJ databases">
        <title>First draft genome of Liparis tanakae, snailfish: a comprehensive survey of snailfish specific genes.</title>
        <authorList>
            <person name="Kim W."/>
            <person name="Song I."/>
            <person name="Jeong J.-H."/>
            <person name="Kim D."/>
            <person name="Kim S."/>
            <person name="Ryu S."/>
            <person name="Song J.Y."/>
            <person name="Lee S.K."/>
        </authorList>
    </citation>
    <scope>NUCLEOTIDE SEQUENCE [LARGE SCALE GENOMIC DNA]</scope>
    <source>
        <tissue evidence="2">Muscle</tissue>
    </source>
</reference>
<proteinExistence type="predicted"/>
<dbReference type="AlphaFoldDB" id="A0A4Z2FWU3"/>
<feature type="region of interest" description="Disordered" evidence="1">
    <location>
        <begin position="1"/>
        <end position="27"/>
    </location>
</feature>
<comment type="caution">
    <text evidence="2">The sequence shown here is derived from an EMBL/GenBank/DDBJ whole genome shotgun (WGS) entry which is preliminary data.</text>
</comment>
<evidence type="ECO:0000256" key="1">
    <source>
        <dbReference type="SAM" id="MobiDB-lite"/>
    </source>
</evidence>
<organism evidence="2 3">
    <name type="scientific">Liparis tanakae</name>
    <name type="common">Tanaka's snailfish</name>
    <dbReference type="NCBI Taxonomy" id="230148"/>
    <lineage>
        <taxon>Eukaryota</taxon>
        <taxon>Metazoa</taxon>
        <taxon>Chordata</taxon>
        <taxon>Craniata</taxon>
        <taxon>Vertebrata</taxon>
        <taxon>Euteleostomi</taxon>
        <taxon>Actinopterygii</taxon>
        <taxon>Neopterygii</taxon>
        <taxon>Teleostei</taxon>
        <taxon>Neoteleostei</taxon>
        <taxon>Acanthomorphata</taxon>
        <taxon>Eupercaria</taxon>
        <taxon>Perciformes</taxon>
        <taxon>Cottioidei</taxon>
        <taxon>Cottales</taxon>
        <taxon>Liparidae</taxon>
        <taxon>Liparis</taxon>
    </lineage>
</organism>
<evidence type="ECO:0008006" key="4">
    <source>
        <dbReference type="Google" id="ProtNLM"/>
    </source>
</evidence>
<sequence>MDKNNVPWRKAFQGEPHTSRRAPYIDTKPAGREGGTLLIGVSDDGLVCGTPLDREKEDEIQLFNPPLVSDNSFLPVIKAGKLDLRLVCIAGRWSASIEPTWGDVYKSGWEREAAVESLIEEYQRGFSLTIRYRFEVWLGLPEGGTDRGVR</sequence>
<evidence type="ECO:0000313" key="3">
    <source>
        <dbReference type="Proteomes" id="UP000314294"/>
    </source>
</evidence>